<comment type="caution">
    <text evidence="1">The sequence shown here is derived from an EMBL/GenBank/DDBJ whole genome shotgun (WGS) entry which is preliminary data.</text>
</comment>
<keyword evidence="2" id="KW-1185">Reference proteome</keyword>
<proteinExistence type="predicted"/>
<reference evidence="1" key="1">
    <citation type="journal article" date="2022" name="bioRxiv">
        <title>Sequencing and chromosome-scale assembly of the giantPleurodeles waltlgenome.</title>
        <authorList>
            <person name="Brown T."/>
            <person name="Elewa A."/>
            <person name="Iarovenko S."/>
            <person name="Subramanian E."/>
            <person name="Araus A.J."/>
            <person name="Petzold A."/>
            <person name="Susuki M."/>
            <person name="Suzuki K.-i.T."/>
            <person name="Hayashi T."/>
            <person name="Toyoda A."/>
            <person name="Oliveira C."/>
            <person name="Osipova E."/>
            <person name="Leigh N.D."/>
            <person name="Simon A."/>
            <person name="Yun M.H."/>
        </authorList>
    </citation>
    <scope>NUCLEOTIDE SEQUENCE</scope>
    <source>
        <strain evidence="1">20211129_DDA</strain>
        <tissue evidence="1">Liver</tissue>
    </source>
</reference>
<accession>A0AAV7U768</accession>
<dbReference type="AlphaFoldDB" id="A0AAV7U768"/>
<evidence type="ECO:0000313" key="1">
    <source>
        <dbReference type="EMBL" id="KAJ1184633.1"/>
    </source>
</evidence>
<gene>
    <name evidence="1" type="ORF">NDU88_001436</name>
</gene>
<name>A0AAV7U768_PLEWA</name>
<dbReference type="EMBL" id="JANPWB010000005">
    <property type="protein sequence ID" value="KAJ1184633.1"/>
    <property type="molecule type" value="Genomic_DNA"/>
</dbReference>
<organism evidence="1 2">
    <name type="scientific">Pleurodeles waltl</name>
    <name type="common">Iberian ribbed newt</name>
    <dbReference type="NCBI Taxonomy" id="8319"/>
    <lineage>
        <taxon>Eukaryota</taxon>
        <taxon>Metazoa</taxon>
        <taxon>Chordata</taxon>
        <taxon>Craniata</taxon>
        <taxon>Vertebrata</taxon>
        <taxon>Euteleostomi</taxon>
        <taxon>Amphibia</taxon>
        <taxon>Batrachia</taxon>
        <taxon>Caudata</taxon>
        <taxon>Salamandroidea</taxon>
        <taxon>Salamandridae</taxon>
        <taxon>Pleurodelinae</taxon>
        <taxon>Pleurodeles</taxon>
    </lineage>
</organism>
<sequence>MVDELRQFPDQGDSAAIILLHFNAAFDTVDHAVLTQRLSIPGRLDGRFPAVNSGVLSGIPEDTVDGLIGLWRAAEDIGVDIGIKYRNSRILPDLLVFFPHRISHNLATSRERINTNRTYVYLP</sequence>
<evidence type="ECO:0000313" key="2">
    <source>
        <dbReference type="Proteomes" id="UP001066276"/>
    </source>
</evidence>
<dbReference type="Proteomes" id="UP001066276">
    <property type="component" value="Chromosome 3_1"/>
</dbReference>
<evidence type="ECO:0008006" key="3">
    <source>
        <dbReference type="Google" id="ProtNLM"/>
    </source>
</evidence>
<protein>
    <recommendedName>
        <fullName evidence="3">Reverse transcriptase domain-containing protein</fullName>
    </recommendedName>
</protein>